<evidence type="ECO:0000313" key="3">
    <source>
        <dbReference type="EnsemblMetazoa" id="PPA22612.1"/>
    </source>
</evidence>
<dbReference type="SUPFAM" id="SSF56300">
    <property type="entry name" value="Metallo-dependent phosphatases"/>
    <property type="match status" value="1"/>
</dbReference>
<feature type="region of interest" description="Disordered" evidence="2">
    <location>
        <begin position="266"/>
        <end position="303"/>
    </location>
</feature>
<dbReference type="InterPro" id="IPR008962">
    <property type="entry name" value="PapD-like_sf"/>
</dbReference>
<reference evidence="3" key="2">
    <citation type="submission" date="2022-06" db="UniProtKB">
        <authorList>
            <consortium name="EnsemblMetazoa"/>
        </authorList>
    </citation>
    <scope>IDENTIFICATION</scope>
    <source>
        <strain evidence="3">PS312</strain>
    </source>
</reference>
<feature type="compositionally biased region" description="Polar residues" evidence="2">
    <location>
        <begin position="219"/>
        <end position="240"/>
    </location>
</feature>
<organism evidence="3 4">
    <name type="scientific">Pristionchus pacificus</name>
    <name type="common">Parasitic nematode worm</name>
    <dbReference type="NCBI Taxonomy" id="54126"/>
    <lineage>
        <taxon>Eukaryota</taxon>
        <taxon>Metazoa</taxon>
        <taxon>Ecdysozoa</taxon>
        <taxon>Nematoda</taxon>
        <taxon>Chromadorea</taxon>
        <taxon>Rhabditida</taxon>
        <taxon>Rhabditina</taxon>
        <taxon>Diplogasteromorpha</taxon>
        <taxon>Diplogasteroidea</taxon>
        <taxon>Neodiplogasteridae</taxon>
        <taxon>Pristionchus</taxon>
    </lineage>
</organism>
<dbReference type="InterPro" id="IPR051693">
    <property type="entry name" value="UPF0046_metallophosphoest"/>
</dbReference>
<dbReference type="Gene3D" id="2.60.40.10">
    <property type="entry name" value="Immunoglobulins"/>
    <property type="match status" value="1"/>
</dbReference>
<dbReference type="AlphaFoldDB" id="A0A2A6B8M8"/>
<dbReference type="InterPro" id="IPR029052">
    <property type="entry name" value="Metallo-depent_PP-like"/>
</dbReference>
<dbReference type="InterPro" id="IPR013783">
    <property type="entry name" value="Ig-like_fold"/>
</dbReference>
<dbReference type="GO" id="GO:0016787">
    <property type="term" value="F:hydrolase activity"/>
    <property type="evidence" value="ECO:0007669"/>
    <property type="project" value="InterPro"/>
</dbReference>
<protein>
    <submittedName>
        <fullName evidence="3">Major sperm protein</fullName>
    </submittedName>
</protein>
<dbReference type="Pfam" id="PF00635">
    <property type="entry name" value="Motile_Sperm"/>
    <property type="match status" value="1"/>
</dbReference>
<name>A0A2A6B8M8_PRIPA</name>
<keyword evidence="4" id="KW-1185">Reference proteome</keyword>
<dbReference type="PROSITE" id="PS50202">
    <property type="entry name" value="MSP"/>
    <property type="match status" value="1"/>
</dbReference>
<dbReference type="Gene3D" id="3.60.21.10">
    <property type="match status" value="1"/>
</dbReference>
<dbReference type="EnsemblMetazoa" id="PPA22612.1">
    <property type="protein sequence ID" value="PPA22612.1"/>
    <property type="gene ID" value="WBGene00112166"/>
</dbReference>
<feature type="region of interest" description="Disordered" evidence="2">
    <location>
        <begin position="183"/>
        <end position="245"/>
    </location>
</feature>
<evidence type="ECO:0000256" key="2">
    <source>
        <dbReference type="SAM" id="MobiDB-lite"/>
    </source>
</evidence>
<gene>
    <name evidence="3" type="primary">WBGene00112166</name>
</gene>
<feature type="region of interest" description="Disordered" evidence="2">
    <location>
        <begin position="135"/>
        <end position="158"/>
    </location>
</feature>
<reference evidence="4" key="1">
    <citation type="journal article" date="2008" name="Nat. Genet.">
        <title>The Pristionchus pacificus genome provides a unique perspective on nematode lifestyle and parasitism.</title>
        <authorList>
            <person name="Dieterich C."/>
            <person name="Clifton S.W."/>
            <person name="Schuster L.N."/>
            <person name="Chinwalla A."/>
            <person name="Delehaunty K."/>
            <person name="Dinkelacker I."/>
            <person name="Fulton L."/>
            <person name="Fulton R."/>
            <person name="Godfrey J."/>
            <person name="Minx P."/>
            <person name="Mitreva M."/>
            <person name="Roeseler W."/>
            <person name="Tian H."/>
            <person name="Witte H."/>
            <person name="Yang S.P."/>
            <person name="Wilson R.K."/>
            <person name="Sommer R.J."/>
        </authorList>
    </citation>
    <scope>NUCLEOTIDE SEQUENCE [LARGE SCALE GENOMIC DNA]</scope>
    <source>
        <strain evidence="4">PS312</strain>
    </source>
</reference>
<dbReference type="SUPFAM" id="SSF49354">
    <property type="entry name" value="PapD-like"/>
    <property type="match status" value="1"/>
</dbReference>
<dbReference type="InterPro" id="IPR000535">
    <property type="entry name" value="MSP_dom"/>
</dbReference>
<feature type="compositionally biased region" description="Polar residues" evidence="2">
    <location>
        <begin position="287"/>
        <end position="299"/>
    </location>
</feature>
<dbReference type="PANTHER" id="PTHR12905">
    <property type="entry name" value="METALLOPHOSPHOESTERASE"/>
    <property type="match status" value="1"/>
</dbReference>
<evidence type="ECO:0000256" key="1">
    <source>
        <dbReference type="ARBA" id="ARBA00007993"/>
    </source>
</evidence>
<dbReference type="Proteomes" id="UP000005239">
    <property type="component" value="Unassembled WGS sequence"/>
</dbReference>
<comment type="similarity">
    <text evidence="1">Belongs to the UPF0046 family.</text>
</comment>
<accession>A0A2A6B8M8</accession>
<dbReference type="Pfam" id="PF00149">
    <property type="entry name" value="Metallophos"/>
    <property type="match status" value="1"/>
</dbReference>
<dbReference type="InterPro" id="IPR004843">
    <property type="entry name" value="Calcineurin-like_PHP"/>
</dbReference>
<dbReference type="PANTHER" id="PTHR12905:SF0">
    <property type="entry name" value="CALCINEURIN-LIKE PHOSPHOESTERASE DOMAIN-CONTAINING PROTEIN"/>
    <property type="match status" value="1"/>
</dbReference>
<proteinExistence type="inferred from homology"/>
<sequence>MAQSVPPGDIATQPGTKIVFNAPYDDKHTYHIKVTNSSARRIGWAFKTTNMKRLGVDPAAGVLDPKENALIAVSCDAFAYGQEDTNNDRVTIEWTNTPDGAAKQFRREWFQGDGMERASRKAILHRRVSFQSPTPIRASVYHQPDYSSPRRSSSPNKRVTFGLTDIEFEMLSPAMLKMSIKRSSMSNPTGQPYFPSGNGGEGGSSSFPRIAEEVRRDSMPSSQYLTQRRGSATSNLSFPSDSEGESLSLSLSHIHSIVRNGILDESPSSAFGRQPSMGNKREFLPPSRTSISLDRSNSTKGRRGTIQMEGLCSMNVHTMLTNRNYFGATTIKDAVREKRKSVVPSGRRLSAENILENRRKSIGMAPSISAIDRREANIQPHQYTTDPTVAWEMLKAKRPVKKVIQMKRDTPVKAEAVRFVCLGCTHGEFPREVPQGDILVISGDFTTCGLPKEVKAFNTWLGQQKHAYKVIIAGNHECTFDEQFLKTNNNVTDPKEIALKQALVASVASNKLTTPKPLITNAIYLQDSLIELFGITIYGTPWQPKIDNWAFNLPRGTNLLDKWNQIPSGVDVLITHTPPLGHGDTLKNGQRVGCVELLNSVTKRIKPKYHVFSHIHEGYGCTSDGYTKFINCSLCDENLQLANEPVIFDIPVHPHTKQHYLNNVKKVMKRFTKEKK</sequence>
<evidence type="ECO:0000313" key="4">
    <source>
        <dbReference type="Proteomes" id="UP000005239"/>
    </source>
</evidence>
<dbReference type="CDD" id="cd07379">
    <property type="entry name" value="MPP_239FB"/>
    <property type="match status" value="1"/>
</dbReference>
<accession>A0A8R1YFX0</accession>